<feature type="disulfide bond" evidence="1">
    <location>
        <begin position="126"/>
        <end position="131"/>
    </location>
</feature>
<dbReference type="Pfam" id="PF00214">
    <property type="entry name" value="Calc_CGRP_IAPP"/>
    <property type="match status" value="1"/>
</dbReference>
<dbReference type="GO" id="GO:0005179">
    <property type="term" value="F:hormone activity"/>
    <property type="evidence" value="ECO:0007669"/>
    <property type="project" value="InterPro"/>
</dbReference>
<name>A0A6P4YQB4_BRABE</name>
<dbReference type="RefSeq" id="XP_019631645.1">
    <property type="nucleotide sequence ID" value="XM_019776086.1"/>
</dbReference>
<feature type="region of interest" description="Disordered" evidence="2">
    <location>
        <begin position="142"/>
        <end position="168"/>
    </location>
</feature>
<dbReference type="AlphaFoldDB" id="A0A6P4YQB4"/>
<evidence type="ECO:0000256" key="2">
    <source>
        <dbReference type="SAM" id="MobiDB-lite"/>
    </source>
</evidence>
<dbReference type="GO" id="GO:0005576">
    <property type="term" value="C:extracellular region"/>
    <property type="evidence" value="ECO:0007669"/>
    <property type="project" value="InterPro"/>
</dbReference>
<reference evidence="4" key="1">
    <citation type="submission" date="2025-08" db="UniProtKB">
        <authorList>
            <consortium name="RefSeq"/>
        </authorList>
    </citation>
    <scope>IDENTIFICATION</scope>
    <source>
        <tissue evidence="4">Gonad</tissue>
    </source>
</reference>
<organism evidence="3 4">
    <name type="scientific">Branchiostoma belcheri</name>
    <name type="common">Amphioxus</name>
    <dbReference type="NCBI Taxonomy" id="7741"/>
    <lineage>
        <taxon>Eukaryota</taxon>
        <taxon>Metazoa</taxon>
        <taxon>Chordata</taxon>
        <taxon>Cephalochordata</taxon>
        <taxon>Leptocardii</taxon>
        <taxon>Amphioxiformes</taxon>
        <taxon>Branchiostomatidae</taxon>
        <taxon>Branchiostoma</taxon>
    </lineage>
</organism>
<accession>A0A6P4YQB4</accession>
<evidence type="ECO:0000313" key="3">
    <source>
        <dbReference type="Proteomes" id="UP000515135"/>
    </source>
</evidence>
<dbReference type="Proteomes" id="UP000515135">
    <property type="component" value="Unplaced"/>
</dbReference>
<dbReference type="InterPro" id="IPR021116">
    <property type="entry name" value="Calcitonin/adrenomedullin"/>
</dbReference>
<keyword evidence="1" id="KW-1015">Disulfide bond</keyword>
<proteinExistence type="predicted"/>
<dbReference type="KEGG" id="bbel:109475469"/>
<evidence type="ECO:0000256" key="1">
    <source>
        <dbReference type="PIRSR" id="PIRSR621116-50"/>
    </source>
</evidence>
<gene>
    <name evidence="4" type="primary">LOC109475469</name>
</gene>
<sequence length="168" mass="18710">MCMCLRDNHLSSRVYIAARTACGIQARRSSGGQNLSSQTNLQDTYDRQDMLANTVAALTVCVVVFWTMDQAGALPRPADEDNNPLALSNSDMRRIVSALVREVDQLAAEKRAAQRVFGPGKWKRDCSTLTCFNQKLAHELAMDNQRTDTANPYSPGRKRRSAEEESDQ</sequence>
<keyword evidence="3" id="KW-1185">Reference proteome</keyword>
<evidence type="ECO:0000313" key="4">
    <source>
        <dbReference type="RefSeq" id="XP_019631645.1"/>
    </source>
</evidence>
<protein>
    <submittedName>
        <fullName evidence="4">Uncharacterized protein LOC109475469</fullName>
    </submittedName>
</protein>
<dbReference type="GeneID" id="109475469"/>
<dbReference type="OrthoDB" id="9998496at2759"/>